<dbReference type="Gene3D" id="2.60.120.260">
    <property type="entry name" value="Galactose-binding domain-like"/>
    <property type="match status" value="1"/>
</dbReference>
<keyword evidence="5" id="KW-1185">Reference proteome</keyword>
<feature type="domain" description="VWFA" evidence="3">
    <location>
        <begin position="1438"/>
        <end position="1620"/>
    </location>
</feature>
<feature type="region of interest" description="Disordered" evidence="1">
    <location>
        <begin position="259"/>
        <end position="283"/>
    </location>
</feature>
<dbReference type="PROSITE" id="PS50234">
    <property type="entry name" value="VWFA"/>
    <property type="match status" value="1"/>
</dbReference>
<feature type="compositionally biased region" description="Basic and acidic residues" evidence="1">
    <location>
        <begin position="520"/>
        <end position="531"/>
    </location>
</feature>
<feature type="compositionally biased region" description="Basic and acidic residues" evidence="1">
    <location>
        <begin position="259"/>
        <end position="270"/>
    </location>
</feature>
<dbReference type="SUPFAM" id="SSF53300">
    <property type="entry name" value="vWA-like"/>
    <property type="match status" value="2"/>
</dbReference>
<dbReference type="SMART" id="SM00327">
    <property type="entry name" value="VWA"/>
    <property type="match status" value="1"/>
</dbReference>
<evidence type="ECO:0000256" key="2">
    <source>
        <dbReference type="SAM" id="SignalP"/>
    </source>
</evidence>
<dbReference type="Pfam" id="PF00092">
    <property type="entry name" value="VWA"/>
    <property type="match status" value="1"/>
</dbReference>
<dbReference type="InterPro" id="IPR002035">
    <property type="entry name" value="VWF_A"/>
</dbReference>
<dbReference type="Gene3D" id="3.40.50.410">
    <property type="entry name" value="von Willebrand factor, type A domain"/>
    <property type="match status" value="2"/>
</dbReference>
<dbReference type="Proteomes" id="UP000247536">
    <property type="component" value="Unassembled WGS sequence"/>
</dbReference>
<keyword evidence="2" id="KW-0732">Signal</keyword>
<accession>A0ABX5NPL8</accession>
<evidence type="ECO:0000256" key="1">
    <source>
        <dbReference type="SAM" id="MobiDB-lite"/>
    </source>
</evidence>
<dbReference type="EMBL" id="QJRY01000012">
    <property type="protein sequence ID" value="PYB69890.1"/>
    <property type="molecule type" value="Genomic_DNA"/>
</dbReference>
<dbReference type="InterPro" id="IPR036465">
    <property type="entry name" value="vWFA_dom_sf"/>
</dbReference>
<evidence type="ECO:0000259" key="3">
    <source>
        <dbReference type="PROSITE" id="PS50234"/>
    </source>
</evidence>
<name>A0ABX5NPL8_9HYPH</name>
<reference evidence="4 5" key="1">
    <citation type="submission" date="2018-06" db="EMBL/GenBank/DDBJ databases">
        <title>Rhizobium wuzhouense sp. nov., isolated from roots of Oryza officinalis.</title>
        <authorList>
            <person name="Yuan T."/>
        </authorList>
    </citation>
    <scope>NUCLEOTIDE SEQUENCE [LARGE SCALE GENOMIC DNA]</scope>
    <source>
        <strain evidence="4 5">W44</strain>
    </source>
</reference>
<evidence type="ECO:0000313" key="4">
    <source>
        <dbReference type="EMBL" id="PYB69890.1"/>
    </source>
</evidence>
<evidence type="ECO:0000313" key="5">
    <source>
        <dbReference type="Proteomes" id="UP000247536"/>
    </source>
</evidence>
<feature type="signal peptide" evidence="2">
    <location>
        <begin position="1"/>
        <end position="26"/>
    </location>
</feature>
<dbReference type="SUPFAM" id="SSF49785">
    <property type="entry name" value="Galactose-binding domain-like"/>
    <property type="match status" value="1"/>
</dbReference>
<organism evidence="4 5">
    <name type="scientific">Rhizobium wuzhouense</name>
    <dbReference type="NCBI Taxonomy" id="1986026"/>
    <lineage>
        <taxon>Bacteria</taxon>
        <taxon>Pseudomonadati</taxon>
        <taxon>Pseudomonadota</taxon>
        <taxon>Alphaproteobacteria</taxon>
        <taxon>Hyphomicrobiales</taxon>
        <taxon>Rhizobiaceae</taxon>
        <taxon>Rhizobium/Agrobacterium group</taxon>
        <taxon>Rhizobium</taxon>
    </lineage>
</organism>
<sequence>MRKSPLGPIFRVLLLAILLASGNRLAASAQELVAAGQTAACIEADAEDGQTDPGAELRGPFCVNGQFDGDDQDFVNWSIEGADAGKIWTVKLAGGYGTQVRAEIHAYLPSGEGALGPALVTLVAEPQTGAAEAQRVFLPAGTYLIGLSHAGPDTTWSLTATEAPATGMDQQSGRAEPGKPVHLDWPFSAADARRQFRFDVDIPLGSIASVAISQDGKRQTSVYGEVTAPLSFDDLGFSAGPVSIDVNAVGASPFDFRVTRIPEGPRRPLSEDEPNETPADGFLLPLGKAVSGRTSRMADVDSYRFTVTPQLAERRLELQLESPRGEPRQLCISSSGGAPLQCKSGSTLSLGNLVLPPGDYAAVVSGSAPVGDVYRLLLRQAGRRVPGHEVEPNDTATTPGLTDILSASADGAAPDAQKTEIEGLLTGADTDRFLLRPEGEPQLWKIVLVAAGSGGSAGSPVSIAVEDAQGHQRAIRQGAADGTPILLDRMLLSPEANQIVVSGTDARYKLTVESGGKPEPGMEREPNDSETGAERLEFGILRSGEIADLSDTDRYRFSISTPVHAALTITPAEGRQIAWNVARGLAKPDQPSGLADGSPSVLDAVWELGTYQISLNALANDVSGYQVKLDLLDPFLPPAGGAAQPPNLPLDMKLQLTRQTLAAYWPRGQRVAGTLRIENRGGEALAVRLDAQASVHQLTLDLPNETTPIAPGEAVELPVSLLARADAWKAAAAMLTVRARDDGGGQATASAMVAISDDVDPATAADLSQVPPSMRGGLDLALPAFGGSIVPDAGDPAGSSAAATLFDGLMSSDGYVSDLGTGPREVTVALGGREPQPVNGILLHPYFPSAQAPDELLADFELELSPDGTRFEPALKGRLQPVNVEQAFPLPQPIVAKVARLRLLSSHAGMGRVGLGEFKVVANPGVPGGVSIDVGKRSHGGHLVWSSSQIGADYDDGSTMLTDGAPSQTIAVSAGEAPEFVIGFADDRQAVLGGIEWTDDPATAEAERLGEMEISASTESALGPFTVIGVLPVEHGATTRKLAFSPATPVRFLRFSARQAASVSGTLKLPAHLSIAEVPIAADALPINGEWGMDQPVSQADFFRRPAEERPPVANLTDGDSEVAPRDLAFTETISDAVQVDIDTDWFVFAAPEGVERVMIDLTGEPLLAAVVEMTDTDGKSVALRTISSGPRRQQVEAPVTAGGRYRLKVFEPPRSVAIAYDASGSIAGFLPIILAGLNNFSEGIRPGREAVNIMPFELPFLMDKWSERGFEVAAALSRSPPGGTTSGLERTLLNAMDGMADRPGAKAILVITDAASSGYDLQPQLWKRLGETRTRIFAAHIGAFDHPLREKQLLQDLVAANGGVYASARTQPEMDVVYERVSAYLRRPAYYTLSIAKSEAPPPLPGAIEVAAPPQLAAGSPAPAAPSVDDKRPRQAALELILDASGSMLQRLDGKQKIEIAQSILTQLTSRIIPPGTPTALRVFGDTAPDSCETNLRSPLSPLDPGLMAANIGMIRSINLSKTPIAASLSAVAGDLAANTGPKLVVLVTDGEETCGGDPEQAIAALRASGVDVRVNIVGFAIDNEDLKKTFRDWAEKGGGTFLDAADAKGLAAAMEQAVIEPFSVLDANGRDVASGTVGGPAVPVPAGTYRVVVGGAGDRAFEQITVREGKTSRVELARP</sequence>
<protein>
    <recommendedName>
        <fullName evidence="3">VWFA domain-containing protein</fullName>
    </recommendedName>
</protein>
<gene>
    <name evidence="4" type="ORF">DMY87_22960</name>
</gene>
<comment type="caution">
    <text evidence="4">The sequence shown here is derived from an EMBL/GenBank/DDBJ whole genome shotgun (WGS) entry which is preliminary data.</text>
</comment>
<feature type="region of interest" description="Disordered" evidence="1">
    <location>
        <begin position="512"/>
        <end position="531"/>
    </location>
</feature>
<dbReference type="RefSeq" id="WP_110793976.1">
    <property type="nucleotide sequence ID" value="NZ_QJRY01000012.1"/>
</dbReference>
<feature type="chain" id="PRO_5046601427" description="VWFA domain-containing protein" evidence="2">
    <location>
        <begin position="27"/>
        <end position="1681"/>
    </location>
</feature>
<dbReference type="InterPro" id="IPR008979">
    <property type="entry name" value="Galactose-bd-like_sf"/>
</dbReference>
<proteinExistence type="predicted"/>
<dbReference type="Gene3D" id="2.60.120.380">
    <property type="match status" value="2"/>
</dbReference>